<dbReference type="InterPro" id="IPR011034">
    <property type="entry name" value="Formyl_transferase-like_C_sf"/>
</dbReference>
<evidence type="ECO:0000259" key="1">
    <source>
        <dbReference type="Pfam" id="PF00551"/>
    </source>
</evidence>
<dbReference type="InterPro" id="IPR029045">
    <property type="entry name" value="ClpP/crotonase-like_dom_sf"/>
</dbReference>
<dbReference type="InterPro" id="IPR009188">
    <property type="entry name" value="NiFe-hyd_mat_HypX/HoxX"/>
</dbReference>
<dbReference type="CDD" id="cd08701">
    <property type="entry name" value="FMT_C_HypX"/>
    <property type="match status" value="1"/>
</dbReference>
<dbReference type="InterPro" id="IPR002376">
    <property type="entry name" value="Formyl_transf_N"/>
</dbReference>
<dbReference type="Pfam" id="PF00378">
    <property type="entry name" value="ECH_1"/>
    <property type="match status" value="1"/>
</dbReference>
<dbReference type="EMBL" id="JEMX01000097">
    <property type="protein sequence ID" value="EXI77492.1"/>
    <property type="molecule type" value="Genomic_DNA"/>
</dbReference>
<dbReference type="InterPro" id="IPR005793">
    <property type="entry name" value="Formyl_trans_C"/>
</dbReference>
<dbReference type="PANTHER" id="PTHR43388:SF1">
    <property type="entry name" value="HYDROGENASE MATURATION FACTOR HOXX"/>
    <property type="match status" value="1"/>
</dbReference>
<dbReference type="InterPro" id="IPR001753">
    <property type="entry name" value="Enoyl-CoA_hydra/iso"/>
</dbReference>
<proteinExistence type="predicted"/>
<feature type="domain" description="Formyl transferase N-terminal" evidence="1">
    <location>
        <begin position="37"/>
        <end position="143"/>
    </location>
</feature>
<dbReference type="InterPro" id="IPR036477">
    <property type="entry name" value="Formyl_transf_N_sf"/>
</dbReference>
<dbReference type="PATRIC" id="fig|1454003.3.peg.3738"/>
<dbReference type="InterPro" id="IPR047180">
    <property type="entry name" value="HoxX-like"/>
</dbReference>
<dbReference type="CDD" id="cd08650">
    <property type="entry name" value="FMT_core_HypX_N"/>
    <property type="match status" value="1"/>
</dbReference>
<dbReference type="CDD" id="cd06558">
    <property type="entry name" value="crotonase-like"/>
    <property type="match status" value="1"/>
</dbReference>
<accession>A0A011PKF3</accession>
<dbReference type="SUPFAM" id="SSF50486">
    <property type="entry name" value="FMT C-terminal domain-like"/>
    <property type="match status" value="1"/>
</dbReference>
<dbReference type="STRING" id="1454003.AW10_03681"/>
<dbReference type="PANTHER" id="PTHR43388">
    <property type="entry name" value="HYDROGENASE MATURATION FACTOR HOXX"/>
    <property type="match status" value="1"/>
</dbReference>
<name>A0A011PKF3_9PROT</name>
<comment type="caution">
    <text evidence="3">The sequence shown here is derived from an EMBL/GenBank/DDBJ whole genome shotgun (WGS) entry which is preliminary data.</text>
</comment>
<dbReference type="Pfam" id="PF00551">
    <property type="entry name" value="Formyl_trans_N"/>
    <property type="match status" value="1"/>
</dbReference>
<dbReference type="Gene3D" id="3.90.226.10">
    <property type="entry name" value="2-enoyl-CoA Hydratase, Chain A, domain 1"/>
    <property type="match status" value="1"/>
</dbReference>
<organism evidence="3 4">
    <name type="scientific">Candidatus Accumulibacter appositus</name>
    <dbReference type="NCBI Taxonomy" id="1454003"/>
    <lineage>
        <taxon>Bacteria</taxon>
        <taxon>Pseudomonadati</taxon>
        <taxon>Pseudomonadota</taxon>
        <taxon>Betaproteobacteria</taxon>
        <taxon>Candidatus Accumulibacter</taxon>
    </lineage>
</organism>
<evidence type="ECO:0000313" key="3">
    <source>
        <dbReference type="EMBL" id="EXI77492.1"/>
    </source>
</evidence>
<reference evidence="3 4" key="1">
    <citation type="submission" date="2014-02" db="EMBL/GenBank/DDBJ databases">
        <title>Expanding our view of genomic diversity in Candidatus Accumulibacter clades.</title>
        <authorList>
            <person name="Skennerton C.T."/>
            <person name="Barr J.J."/>
            <person name="Slater F.R."/>
            <person name="Bond P.L."/>
            <person name="Tyson G.W."/>
        </authorList>
    </citation>
    <scope>NUCLEOTIDE SEQUENCE [LARGE SCALE GENOMIC DNA]</scope>
    <source>
        <strain evidence="4">BA-92</strain>
    </source>
</reference>
<evidence type="ECO:0000259" key="2">
    <source>
        <dbReference type="Pfam" id="PF02911"/>
    </source>
</evidence>
<dbReference type="SUPFAM" id="SSF52096">
    <property type="entry name" value="ClpP/crotonase"/>
    <property type="match status" value="1"/>
</dbReference>
<dbReference type="Pfam" id="PF02911">
    <property type="entry name" value="Formyl_trans_C"/>
    <property type="match status" value="1"/>
</dbReference>
<dbReference type="AlphaFoldDB" id="A0A011PKF3"/>
<protein>
    <submittedName>
        <fullName evidence="3">Methionyl-tRNA formyltransferase</fullName>
    </submittedName>
</protein>
<gene>
    <name evidence="3" type="ORF">AW10_03681</name>
</gene>
<feature type="domain" description="Formyl transferase C-terminal" evidence="2">
    <location>
        <begin position="176"/>
        <end position="266"/>
    </location>
</feature>
<dbReference type="Proteomes" id="UP000021816">
    <property type="component" value="Unassembled WGS sequence"/>
</dbReference>
<keyword evidence="3" id="KW-0808">Transferase</keyword>
<evidence type="ECO:0000313" key="4">
    <source>
        <dbReference type="Proteomes" id="UP000021816"/>
    </source>
</evidence>
<dbReference type="GO" id="GO:0016740">
    <property type="term" value="F:transferase activity"/>
    <property type="evidence" value="ECO:0007669"/>
    <property type="project" value="UniProtKB-KW"/>
</dbReference>
<sequence>MRILLLCHSFNSLSQRLYSELAARGHQLSVEFDIADSVAEEAVALFRPELIVAPYLRRAIPASIWEQHCCLIVHPGIVGDRGPSALDWAIQEGEQAWGVTVLQATGELDGGPIWASENFPMRVARKSSLYRHEVTEAASCAVLRAVERFASGSFVPVPVDAADASARIRGCARPLLRQSDRAIDWQHDDSATILARLNAADGFPGVADRLFGEPCRLFDAWPEDRLRGGAPGEVIAWRETAILRATVDGALWIGHVRREEEANAAARADARSEANVRTFKLPATQVFATQLASIPEAPLAGETRYFAAVGRTWQDIRYEEAGSVGFLHFDFYNGAMSTRQCQRLLAAWQWAQQRPVSIIVLMGGRDFWSNGIHLHSIEAAESPADESWANINAIDDLAEAIIRNETQLTIAALQGNCGAGGCFLARAADLVWARTGVLLNPHYRNMGNLYGSEYWTYLLPARVGVEGAQAMMRNRLPMSPAVGLAAGLVDACLAGDLDAFRVDVARRAAELAAAPDLAARLQEKGAQRHADEALKPLASYRAAELAELQRNFYGFDPSYHVARYHFVHKTPASWTPRHLAIHRDLGWSLPQ</sequence>
<dbReference type="Gene3D" id="3.40.50.12230">
    <property type="match status" value="1"/>
</dbReference>
<dbReference type="SUPFAM" id="SSF53328">
    <property type="entry name" value="Formyltransferase"/>
    <property type="match status" value="1"/>
</dbReference>
<dbReference type="PIRSF" id="PIRSF006787">
    <property type="entry name" value="Hydrgn_mat_HoxX"/>
    <property type="match status" value="1"/>
</dbReference>